<dbReference type="Proteomes" id="UP001392437">
    <property type="component" value="Unassembled WGS sequence"/>
</dbReference>
<evidence type="ECO:0000313" key="4">
    <source>
        <dbReference type="EMBL" id="KAK8130553.1"/>
    </source>
</evidence>
<dbReference type="PRINTS" id="PR00081">
    <property type="entry name" value="GDHRDH"/>
</dbReference>
<reference evidence="4 5" key="1">
    <citation type="submission" date="2023-01" db="EMBL/GenBank/DDBJ databases">
        <title>Analysis of 21 Apiospora genomes using comparative genomics revels a genus with tremendous synthesis potential of carbohydrate active enzymes and secondary metabolites.</title>
        <authorList>
            <person name="Sorensen T."/>
        </authorList>
    </citation>
    <scope>NUCLEOTIDE SEQUENCE [LARGE SCALE GENOMIC DNA]</scope>
    <source>
        <strain evidence="4 5">CBS 117206</strain>
    </source>
</reference>
<dbReference type="PANTHER" id="PTHR24320:SF282">
    <property type="entry name" value="WW DOMAIN-CONTAINING OXIDOREDUCTASE"/>
    <property type="match status" value="1"/>
</dbReference>
<evidence type="ECO:0000256" key="3">
    <source>
        <dbReference type="ARBA" id="ARBA00023002"/>
    </source>
</evidence>
<gene>
    <name evidence="4" type="ORF">PG999_002933</name>
</gene>
<dbReference type="PANTHER" id="PTHR24320">
    <property type="entry name" value="RETINOL DEHYDROGENASE"/>
    <property type="match status" value="1"/>
</dbReference>
<keyword evidence="5" id="KW-1185">Reference proteome</keyword>
<keyword evidence="2" id="KW-0521">NADP</keyword>
<organism evidence="4 5">
    <name type="scientific">Apiospora kogelbergensis</name>
    <dbReference type="NCBI Taxonomy" id="1337665"/>
    <lineage>
        <taxon>Eukaryota</taxon>
        <taxon>Fungi</taxon>
        <taxon>Dikarya</taxon>
        <taxon>Ascomycota</taxon>
        <taxon>Pezizomycotina</taxon>
        <taxon>Sordariomycetes</taxon>
        <taxon>Xylariomycetidae</taxon>
        <taxon>Amphisphaeriales</taxon>
        <taxon>Apiosporaceae</taxon>
        <taxon>Apiospora</taxon>
    </lineage>
</organism>
<dbReference type="GO" id="GO:0016491">
    <property type="term" value="F:oxidoreductase activity"/>
    <property type="evidence" value="ECO:0007669"/>
    <property type="project" value="UniProtKB-KW"/>
</dbReference>
<dbReference type="InterPro" id="IPR036291">
    <property type="entry name" value="NAD(P)-bd_dom_sf"/>
</dbReference>
<accession>A0AAW0R9S7</accession>
<evidence type="ECO:0000313" key="5">
    <source>
        <dbReference type="Proteomes" id="UP001392437"/>
    </source>
</evidence>
<comment type="similarity">
    <text evidence="1">Belongs to the short-chain dehydrogenases/reductases (SDR) family.</text>
</comment>
<dbReference type="Pfam" id="PF00106">
    <property type="entry name" value="adh_short"/>
    <property type="match status" value="1"/>
</dbReference>
<evidence type="ECO:0000256" key="2">
    <source>
        <dbReference type="ARBA" id="ARBA00022857"/>
    </source>
</evidence>
<protein>
    <submittedName>
        <fullName evidence="4">Alcohol dehydrogenase Bli-4</fullName>
    </submittedName>
</protein>
<dbReference type="Gene3D" id="3.40.50.720">
    <property type="entry name" value="NAD(P)-binding Rossmann-like Domain"/>
    <property type="match status" value="1"/>
</dbReference>
<dbReference type="EMBL" id="JAQQWP010000002">
    <property type="protein sequence ID" value="KAK8130553.1"/>
    <property type="molecule type" value="Genomic_DNA"/>
</dbReference>
<sequence>MSTSKGIQFNPATDIHSLEGKVILITGANSGLGKEASLELAKHGPAMIYMAARSPEKGTKAVSEVQKQVPSANVSFLEMDLSSFASIKQAARTVLDSSPRLDILMLNAGRKLLPPQLTNGAIYPNSILAPVMGCPPQATTEGYEIQMGTNHMGHALLLKLLSPLLLQTATTTGSPTRVVSMASSAWKYASPEKKIQFETLKDPLGGDVTPVNRYIQSKTANMLYAAQATKQLDGSERVIILSVDPGEVATQLFSRAPGDEQMAHLQKTVVPKVVRPVAEGVLNQLWAATAPDADVVSGAHYEPVGYRPEPSGLMLDEELGVKVWEWTQKELEGQEI</sequence>
<keyword evidence="3" id="KW-0560">Oxidoreductase</keyword>
<proteinExistence type="inferred from homology"/>
<evidence type="ECO:0000256" key="1">
    <source>
        <dbReference type="ARBA" id="ARBA00006484"/>
    </source>
</evidence>
<comment type="caution">
    <text evidence="4">The sequence shown here is derived from an EMBL/GenBank/DDBJ whole genome shotgun (WGS) entry which is preliminary data.</text>
</comment>
<dbReference type="SUPFAM" id="SSF51735">
    <property type="entry name" value="NAD(P)-binding Rossmann-fold domains"/>
    <property type="match status" value="1"/>
</dbReference>
<name>A0AAW0R9S7_9PEZI</name>
<dbReference type="InterPro" id="IPR002347">
    <property type="entry name" value="SDR_fam"/>
</dbReference>
<dbReference type="AlphaFoldDB" id="A0AAW0R9S7"/>